<keyword evidence="1" id="KW-0472">Membrane</keyword>
<evidence type="ECO:0000313" key="4">
    <source>
        <dbReference type="EMBL" id="KRL88124.1"/>
    </source>
</evidence>
<evidence type="ECO:0000259" key="2">
    <source>
        <dbReference type="Pfam" id="PF16555"/>
    </source>
</evidence>
<dbReference type="Pfam" id="PF17802">
    <property type="entry name" value="SpaA"/>
    <property type="match status" value="1"/>
</dbReference>
<dbReference type="Pfam" id="PF16555">
    <property type="entry name" value="GramPos_pilinD1"/>
    <property type="match status" value="1"/>
</dbReference>
<evidence type="ECO:0000259" key="3">
    <source>
        <dbReference type="Pfam" id="PF17802"/>
    </source>
</evidence>
<dbReference type="InterPro" id="IPR013783">
    <property type="entry name" value="Ig-like_fold"/>
</dbReference>
<dbReference type="InterPro" id="IPR041033">
    <property type="entry name" value="SpaA_PFL_dom_1"/>
</dbReference>
<dbReference type="EMBL" id="AZFJ01000007">
    <property type="protein sequence ID" value="KRL88124.1"/>
    <property type="molecule type" value="Genomic_DNA"/>
</dbReference>
<keyword evidence="5" id="KW-1185">Reference proteome</keyword>
<gene>
    <name evidence="4" type="ORF">FC50_GL000319</name>
</gene>
<dbReference type="Gene3D" id="2.60.40.10">
    <property type="entry name" value="Immunoglobulins"/>
    <property type="match status" value="2"/>
</dbReference>
<feature type="domain" description="Gram-positive pilin subunit D1 N-terminal" evidence="2">
    <location>
        <begin position="32"/>
        <end position="196"/>
    </location>
</feature>
<name>A0A0R1U4F3_9LACO</name>
<feature type="transmembrane region" description="Helical" evidence="1">
    <location>
        <begin position="394"/>
        <end position="412"/>
    </location>
</feature>
<organism evidence="4 5">
    <name type="scientific">Lacticaseibacillus pantheris DSM 15945 = JCM 12539 = NBRC 106106</name>
    <dbReference type="NCBI Taxonomy" id="1423783"/>
    <lineage>
        <taxon>Bacteria</taxon>
        <taxon>Bacillati</taxon>
        <taxon>Bacillota</taxon>
        <taxon>Bacilli</taxon>
        <taxon>Lactobacillales</taxon>
        <taxon>Lactobacillaceae</taxon>
        <taxon>Lacticaseibacillus</taxon>
    </lineage>
</organism>
<dbReference type="STRING" id="1423783.FC50_GL000319"/>
<reference evidence="4 5" key="1">
    <citation type="journal article" date="2015" name="Genome Announc.">
        <title>Expanding the biotechnology potential of lactobacilli through comparative genomics of 213 strains and associated genera.</title>
        <authorList>
            <person name="Sun Z."/>
            <person name="Harris H.M."/>
            <person name="McCann A."/>
            <person name="Guo C."/>
            <person name="Argimon S."/>
            <person name="Zhang W."/>
            <person name="Yang X."/>
            <person name="Jeffery I.B."/>
            <person name="Cooney J.C."/>
            <person name="Kagawa T.F."/>
            <person name="Liu W."/>
            <person name="Song Y."/>
            <person name="Salvetti E."/>
            <person name="Wrobel A."/>
            <person name="Rasinkangas P."/>
            <person name="Parkhill J."/>
            <person name="Rea M.C."/>
            <person name="O'Sullivan O."/>
            <person name="Ritari J."/>
            <person name="Douillard F.P."/>
            <person name="Paul Ross R."/>
            <person name="Yang R."/>
            <person name="Briner A.E."/>
            <person name="Felis G.E."/>
            <person name="de Vos W.M."/>
            <person name="Barrangou R."/>
            <person name="Klaenhammer T.R."/>
            <person name="Caufield P.W."/>
            <person name="Cui Y."/>
            <person name="Zhang H."/>
            <person name="O'Toole P.W."/>
        </authorList>
    </citation>
    <scope>NUCLEOTIDE SEQUENCE [LARGE SCALE GENOMIC DNA]</scope>
    <source>
        <strain evidence="4 5">DSM 15945</strain>
    </source>
</reference>
<dbReference type="Proteomes" id="UP000051922">
    <property type="component" value="Unassembled WGS sequence"/>
</dbReference>
<evidence type="ECO:0008006" key="6">
    <source>
        <dbReference type="Google" id="ProtNLM"/>
    </source>
</evidence>
<comment type="caution">
    <text evidence="4">The sequence shown here is derived from an EMBL/GenBank/DDBJ whole genome shotgun (WGS) entry which is preliminary data.</text>
</comment>
<keyword evidence="1" id="KW-0812">Transmembrane</keyword>
<dbReference type="PATRIC" id="fig|1423783.4.peg.330"/>
<dbReference type="AlphaFoldDB" id="A0A0R1U4F3"/>
<feature type="domain" description="SpaA-like prealbumin fold" evidence="3">
    <location>
        <begin position="213"/>
        <end position="308"/>
    </location>
</feature>
<proteinExistence type="predicted"/>
<dbReference type="RefSeq" id="WP_056956161.1">
    <property type="nucleotide sequence ID" value="NZ_AZFJ01000007.1"/>
</dbReference>
<dbReference type="InterPro" id="IPR032364">
    <property type="entry name" value="GramPos_pilinD1_N"/>
</dbReference>
<keyword evidence="1" id="KW-1133">Transmembrane helix</keyword>
<sequence>MTKLTRWLLAAIIAVVGMTVLLTGAHTVSATTTTTVTIHKRLYHSRDELPSISNNGTELDSNHAAITNSVGLNGVRMRVYDASDYLRDFAGGMDRFTQVYGNGDMTAEAMATVAKERAMPLVADVTTATSSTGEQGVASFPVERQRDEQPTAYFIVEDADTAGAEDVDVTALPGLLVIPNMYSTSTAALHIYPKNVAYQRDPYFFKIGRQANGDQSRLAGAKFVVRRQLAGGWEYLAAQQDNLQQLSWVTSATPTTDAKVRQFTSGDNGLVTTGEIMFPAGDYEWVEVHAPTGYQILTNPVPMVVPTSTYNADGSYNSVLINGQPVTETSDGNLTTAIIEQGRPYVYNDAQTTITVPGTGGASGGGTAAGVATHPETPTGSTGRGWLPQLGRHLSILAVMVGLLMIGIALYWRRRLRRAVVEAKSKND</sequence>
<protein>
    <recommendedName>
        <fullName evidence="6">Prealbumin-like fold domain-containing protein</fullName>
    </recommendedName>
</protein>
<evidence type="ECO:0000313" key="5">
    <source>
        <dbReference type="Proteomes" id="UP000051922"/>
    </source>
</evidence>
<evidence type="ECO:0000256" key="1">
    <source>
        <dbReference type="SAM" id="Phobius"/>
    </source>
</evidence>
<accession>A0A0R1U4F3</accession>